<protein>
    <submittedName>
        <fullName evidence="3">Uncharacterized protein</fullName>
    </submittedName>
</protein>
<gene>
    <name evidence="3" type="ORF">SAJA_03550</name>
</gene>
<dbReference type="EMBL" id="AYKG01000007">
    <property type="protein sequence ID" value="ROO31188.1"/>
    <property type="molecule type" value="Genomic_DNA"/>
</dbReference>
<dbReference type="AlphaFoldDB" id="A0A423Q009"/>
<reference evidence="3 4" key="1">
    <citation type="submission" date="2013-10" db="EMBL/GenBank/DDBJ databases">
        <title>Salinisphaera japonica YTM-1 Genome Sequencing.</title>
        <authorList>
            <person name="Lai Q."/>
            <person name="Li C."/>
            <person name="Shao Z."/>
        </authorList>
    </citation>
    <scope>NUCLEOTIDE SEQUENCE [LARGE SCALE GENOMIC DNA]</scope>
    <source>
        <strain evidence="3 4">YTM-1</strain>
    </source>
</reference>
<organism evidence="3 4">
    <name type="scientific">Salinisphaera japonica YTM-1</name>
    <dbReference type="NCBI Taxonomy" id="1209778"/>
    <lineage>
        <taxon>Bacteria</taxon>
        <taxon>Pseudomonadati</taxon>
        <taxon>Pseudomonadota</taxon>
        <taxon>Gammaproteobacteria</taxon>
        <taxon>Salinisphaerales</taxon>
        <taxon>Salinisphaeraceae</taxon>
        <taxon>Salinisphaera</taxon>
    </lineage>
</organism>
<dbReference type="Gene3D" id="2.40.160.180">
    <property type="entry name" value="Carbohydrate-selective porin OprB"/>
    <property type="match status" value="1"/>
</dbReference>
<dbReference type="GO" id="GO:0016020">
    <property type="term" value="C:membrane"/>
    <property type="evidence" value="ECO:0007669"/>
    <property type="project" value="InterPro"/>
</dbReference>
<dbReference type="GO" id="GO:0008643">
    <property type="term" value="P:carbohydrate transport"/>
    <property type="evidence" value="ECO:0007669"/>
    <property type="project" value="InterPro"/>
</dbReference>
<dbReference type="InterPro" id="IPR038673">
    <property type="entry name" value="OprB_sf"/>
</dbReference>
<evidence type="ECO:0000313" key="4">
    <source>
        <dbReference type="Proteomes" id="UP000285310"/>
    </source>
</evidence>
<proteinExistence type="inferred from homology"/>
<comment type="caution">
    <text evidence="3">The sequence shown here is derived from an EMBL/GenBank/DDBJ whole genome shotgun (WGS) entry which is preliminary data.</text>
</comment>
<dbReference type="Pfam" id="PF04966">
    <property type="entry name" value="OprB"/>
    <property type="match status" value="1"/>
</dbReference>
<accession>A0A423Q009</accession>
<dbReference type="InterPro" id="IPR052932">
    <property type="entry name" value="OprB_Porin"/>
</dbReference>
<keyword evidence="4" id="KW-1185">Reference proteome</keyword>
<evidence type="ECO:0000256" key="1">
    <source>
        <dbReference type="ARBA" id="ARBA00008769"/>
    </source>
</evidence>
<dbReference type="InParanoid" id="A0A423Q009"/>
<comment type="similarity">
    <text evidence="1 2">Belongs to the OprB family.</text>
</comment>
<evidence type="ECO:0000256" key="2">
    <source>
        <dbReference type="RuleBase" id="RU363072"/>
    </source>
</evidence>
<dbReference type="PANTHER" id="PTHR37944">
    <property type="entry name" value="PORIN B"/>
    <property type="match status" value="1"/>
</dbReference>
<sequence length="396" mass="42236">MQRGGLQRLGLTLGLWAGVATAQPGIEGTLGQSSTIIEALGQRGITLDISIIGDHSTVLEGGRNPRSSADRVLAQAGLIIDTDKAVGLPGGTLTINYLGFHGDDGSIDTGDTQVYSNIDGPSFDALYSLWYQQDLIDDQLAIKFGKMDANSDFAYVLNGTAFINSSPGFSPTIMGFPSYPDPSTAINIFWRDKHGPYIGAGVYDGATQNRLNTGTRGPSSFFGAPNATFYIAEVGTSYMIGQERGRIGVGYWHHSGRFTDITTGANRRADGSYLVWDQGIYSSPNDMTAVDVFAQYAKTDDAISAIDTHIAGGAEFTGLLNGRPKDISGLMASYVGFSDAPGAGFVADYELAVEAFYGIRPVPWFELKPDMQYIINPGGRGIDDALVGTLRARLAF</sequence>
<dbReference type="InterPro" id="IPR007049">
    <property type="entry name" value="Carb-sel_porin_OprB"/>
</dbReference>
<evidence type="ECO:0000313" key="3">
    <source>
        <dbReference type="EMBL" id="ROO31188.1"/>
    </source>
</evidence>
<dbReference type="OrthoDB" id="545475at2"/>
<dbReference type="GO" id="GO:0015288">
    <property type="term" value="F:porin activity"/>
    <property type="evidence" value="ECO:0007669"/>
    <property type="project" value="InterPro"/>
</dbReference>
<dbReference type="Proteomes" id="UP000285310">
    <property type="component" value="Unassembled WGS sequence"/>
</dbReference>
<dbReference type="PANTHER" id="PTHR37944:SF1">
    <property type="entry name" value="PORIN B"/>
    <property type="match status" value="1"/>
</dbReference>
<dbReference type="RefSeq" id="WP_123657263.1">
    <property type="nucleotide sequence ID" value="NZ_AYKG01000007.1"/>
</dbReference>
<name>A0A423Q009_9GAMM</name>